<protein>
    <submittedName>
        <fullName evidence="1">SIR2-like domain-containing protein</fullName>
    </submittedName>
</protein>
<dbReference type="KEGG" id="bapa:BBC0178_018500"/>
<reference evidence="1 2" key="1">
    <citation type="submission" date="2016-11" db="EMBL/GenBank/DDBJ databases">
        <title>Comparative genomics of Bartonella apis.</title>
        <authorList>
            <person name="Engel P."/>
        </authorList>
    </citation>
    <scope>NUCLEOTIDE SEQUENCE [LARGE SCALE GENOMIC DNA]</scope>
    <source>
        <strain evidence="1 2">BBC0178</strain>
    </source>
</reference>
<dbReference type="Proteomes" id="UP000189660">
    <property type="component" value="Chromosome"/>
</dbReference>
<evidence type="ECO:0000313" key="2">
    <source>
        <dbReference type="Proteomes" id="UP000189660"/>
    </source>
</evidence>
<keyword evidence="2" id="KW-1185">Reference proteome</keyword>
<evidence type="ECO:0000313" key="1">
    <source>
        <dbReference type="EMBL" id="AQT43300.1"/>
    </source>
</evidence>
<accession>A0A1U9MCP5</accession>
<dbReference type="InterPro" id="IPR029035">
    <property type="entry name" value="DHS-like_NAD/FAD-binding_dom"/>
</dbReference>
<dbReference type="Pfam" id="PF13289">
    <property type="entry name" value="SIR2_2"/>
    <property type="match status" value="1"/>
</dbReference>
<dbReference type="SUPFAM" id="SSF52467">
    <property type="entry name" value="DHS-like NAD/FAD-binding domain"/>
    <property type="match status" value="1"/>
</dbReference>
<sequence length="1279" mass="147746">MRFFANGPSIPDELLWERDEGKVVFFCGAGVSRAYAGLPDFFGLANVVAKHLGIGKDSDAYRLIHSAHEIEKNAGISGLISADRIFGLLERDFRAGDIEEAVASALNPEKQDSPKKPDYLEAHQILLDLATGVDGKVRLVTTNFDRLFEQCRKKVKIWQPPKLPDPSRVDEMDGIVYLHGLATKDYKGAEGDGFILSTSQFGKAYLAEGWATQFIRQILDNYTIVFVGYSADDPPVQYLLEALFKMKATHNKIYAFQSNDGDDVINRWKYKGVMPICFPAGGYDILWKTLEAWAKRARNPDKWYEQVIKKFASNPRALQPFERGQIAHIVSSSEGAKKFAHTKPVPSAEWLFVFDKFCRYAPPDQLIPFFPEEHFVDPFSLYSLDSDVLLLAPKDENLEREPPSDAWDALNISKRDPTSVNAQNNIALCRKTSQLVNCFEQLALWITEVIDHPATICWAIKQKSLNSIIINNISKKLASNSSGINMSIQEKWKLLIEISKNTTNVKVSDLLFKLRRKKWRWTATDLTQFAKITCPHLSVEFSNFLQLQLLKSQRNKEITNESAIFAIDYPKYQSWYTIIPDDCLASVIKVLRTNLELTNSLRKAFDLQITIGFKRPNWHDTQISNLNAITGLADMIMYFSLLFNKLCNVDLEAAKSEFLTWPKNDDIIFANLRIMAAGKRELVPDDEFEHFIASLSDETFKNCEHEDDLLSMLATRWVNLNISTRSMIEKRLLENTPHFTEKDQLIRRKRRAWRSLNRLQRLIDAGCELSAATQKKAQKLRFIVPEWSEEKAREQDQVAPSDFESTNIDYTVLLNIPLSELLPEAERIQQSPDKFSLANMPFAGLVENKPVLAFSALCLEAKKGIFRPWAWPIFFNSVARKANRNRFNLLIANRLLNYPDKQIEKFIKQVVRWLSDINSTLEKTCVPVFFNLVRKLVGILQKQSHKRQSIFTKTSNDTVNWYSEAINAPAGILSETLLEKPFKQNLSDEYFYKEWFDLIESLLKLPDSSRQYVLVILFSKIDWFFLINKDWTQKHLLPIFHSRKSIDRDAAWSGFFNTYYLPRPEIFSVIKDDLFTINKTRPYFYLKYIDRYAGLILALWSKTDNATGVTCITDEELRGLLLKSDDNLRMKILKQIEIWISGLTTYNSSDEWKSRLPEFFSTWPKQIDAWSPKVSIGFFNLLIWSGEQFPFLLKSMIHHLNKIYDIGQLKLDDVITPDFGNRIIRDYPRELLELLFTVLPNDTRQRPFKIDEILQKIVESDSSLKKDARYIELKRRYST</sequence>
<gene>
    <name evidence="1" type="ORF">BBC0178_018500</name>
</gene>
<dbReference type="EMBL" id="CP015820">
    <property type="protein sequence ID" value="AQT43300.1"/>
    <property type="molecule type" value="Genomic_DNA"/>
</dbReference>
<dbReference type="AlphaFoldDB" id="A0A1U9MCP5"/>
<proteinExistence type="predicted"/>
<dbReference type="Gene3D" id="3.40.50.1220">
    <property type="entry name" value="TPP-binding domain"/>
    <property type="match status" value="1"/>
</dbReference>
<name>A0A1U9MCP5_9HYPH</name>
<organism evidence="1 2">
    <name type="scientific">Bartonella apihabitans</name>
    <dbReference type="NCBI Taxonomy" id="2750929"/>
    <lineage>
        <taxon>Bacteria</taxon>
        <taxon>Pseudomonadati</taxon>
        <taxon>Pseudomonadota</taxon>
        <taxon>Alphaproteobacteria</taxon>
        <taxon>Hyphomicrobiales</taxon>
        <taxon>Bartonellaceae</taxon>
        <taxon>Bartonella</taxon>
    </lineage>
</organism>
<dbReference type="RefSeq" id="WP_188317726.1">
    <property type="nucleotide sequence ID" value="NZ_CP015820.1"/>
</dbReference>